<evidence type="ECO:0000313" key="4">
    <source>
        <dbReference type="Proteomes" id="UP000034913"/>
    </source>
</evidence>
<reference evidence="3 4" key="1">
    <citation type="journal article" date="2015" name="Nature">
        <title>rRNA introns, odd ribosomes, and small enigmatic genomes across a large radiation of phyla.</title>
        <authorList>
            <person name="Brown C.T."/>
            <person name="Hug L.A."/>
            <person name="Thomas B.C."/>
            <person name="Sharon I."/>
            <person name="Castelle C.J."/>
            <person name="Singh A."/>
            <person name="Wilkins M.J."/>
            <person name="Williams K.H."/>
            <person name="Banfield J.F."/>
        </authorList>
    </citation>
    <scope>NUCLEOTIDE SEQUENCE [LARGE SCALE GENOMIC DNA]</scope>
</reference>
<keyword evidence="1" id="KW-0472">Membrane</keyword>
<protein>
    <recommendedName>
        <fullName evidence="2">Bacterial spore germination immunoglobulin-like domain-containing protein</fullName>
    </recommendedName>
</protein>
<proteinExistence type="predicted"/>
<dbReference type="InterPro" id="IPR018911">
    <property type="entry name" value="Gmad2_Ig-like_dom"/>
</dbReference>
<accession>A0A0G2A289</accession>
<keyword evidence="1" id="KW-0812">Transmembrane</keyword>
<keyword evidence="1" id="KW-1133">Transmembrane helix</keyword>
<dbReference type="AlphaFoldDB" id="A0A0G2A289"/>
<evidence type="ECO:0000256" key="1">
    <source>
        <dbReference type="SAM" id="Phobius"/>
    </source>
</evidence>
<sequence length="303" mass="34057">MSRRLLISIILLILLLILGGLYFYFRSPINSWIEREILKRSETPQEETYCPDGEIYENSRQGYKACYEAGWSRREFGYSQLFVGFDPQTIPTASEYAGMITALVTREKSADLLADYLANLSDPVTVASTVDGVLGIKVTGRIPSNSEFFANYFEIHSVFEKFGRTYVVTLLSNPTNYEKNVLAYEAFASNLRFLMEAPSVPWGRDIYLFSPWPGDEAAGAVRVAGEAQRAFENTLVARLKDEEGNVIFQKPITYSAPEMGQLGSFDVRFTFETESPRGVLEVYHTSAMDGSIIDLVAIPLTFK</sequence>
<dbReference type="EMBL" id="LCRB01000013">
    <property type="protein sequence ID" value="KKW26269.1"/>
    <property type="molecule type" value="Genomic_DNA"/>
</dbReference>
<gene>
    <name evidence="3" type="ORF">VF00_C0013G0006</name>
</gene>
<comment type="caution">
    <text evidence="3">The sequence shown here is derived from an EMBL/GenBank/DDBJ whole genome shotgun (WGS) entry which is preliminary data.</text>
</comment>
<dbReference type="Proteomes" id="UP000034913">
    <property type="component" value="Unassembled WGS sequence"/>
</dbReference>
<organism evidence="3 4">
    <name type="scientific">candidate division Kazan bacterium GW2011_GWB1_52_7</name>
    <dbReference type="NCBI Taxonomy" id="1620414"/>
    <lineage>
        <taxon>Bacteria</taxon>
        <taxon>Bacteria division Kazan-3B-28</taxon>
    </lineage>
</organism>
<feature type="domain" description="Bacterial spore germination immunoglobulin-like" evidence="2">
    <location>
        <begin position="207"/>
        <end position="291"/>
    </location>
</feature>
<evidence type="ECO:0000313" key="3">
    <source>
        <dbReference type="EMBL" id="KKW26269.1"/>
    </source>
</evidence>
<evidence type="ECO:0000259" key="2">
    <source>
        <dbReference type="Pfam" id="PF10648"/>
    </source>
</evidence>
<feature type="transmembrane region" description="Helical" evidence="1">
    <location>
        <begin position="6"/>
        <end position="25"/>
    </location>
</feature>
<name>A0A0G2A289_UNCK3</name>
<dbReference type="Pfam" id="PF10648">
    <property type="entry name" value="Gmad2"/>
    <property type="match status" value="1"/>
</dbReference>